<dbReference type="InterPro" id="IPR026889">
    <property type="entry name" value="Zn_Tnp"/>
</dbReference>
<name>A9AVJ8_HERA2</name>
<evidence type="ECO:0000313" key="4">
    <source>
        <dbReference type="Proteomes" id="UP000000787"/>
    </source>
</evidence>
<dbReference type="HOGENOM" id="CLU_038153_1_0_0"/>
<dbReference type="Pfam" id="PF04986">
    <property type="entry name" value="Y2_Tnp"/>
    <property type="match status" value="1"/>
</dbReference>
<dbReference type="Proteomes" id="UP000000787">
    <property type="component" value="Chromosome"/>
</dbReference>
<dbReference type="BioCyc" id="HAUR316274:GHYA-2075-MONOMER"/>
<sequence>MITLNAIVQRYGPAYWATPPAPISPDQRRVLHALDACRTEHLGGQVFICPHCHIARYSYHSCRNRHCPTCQHDAGQTWLAKQQALLLPVPYFLVTFTLPAELRAFAAANQRQVYDCFFRASAAALQQLAHDPRLLGGQLGMLGILQTWTRDLRYHPHIHYLIPAVVRTPDGTICQPAPGFLLPVRPLALLFRGKLRAAIGQLPGGTTRDSAIWQRPWVVDCRPVGTGETALKYLAPYIFRVALSNNRLLSMDHDNVTFRYTNGQTHQTCTKTLSALTFLEQFLQHVLPKGFVKVRYFGLFCPAKRAFLRRIRAQLMLSRGQEFSQPPVIHCLQEAPLCPQCGAVMRRQELPVVCQEVCKIKLARHANFPKLKCSNNGIKQQ</sequence>
<dbReference type="GO" id="GO:0006313">
    <property type="term" value="P:DNA transposition"/>
    <property type="evidence" value="ECO:0007669"/>
    <property type="project" value="InterPro"/>
</dbReference>
<dbReference type="eggNOG" id="COG0517">
    <property type="taxonomic scope" value="Bacteria"/>
</dbReference>
<feature type="domain" description="Transposase zinc-binding" evidence="2">
    <location>
        <begin position="7"/>
        <end position="98"/>
    </location>
</feature>
<dbReference type="InParanoid" id="A9AVJ8"/>
<organism evidence="3 4">
    <name type="scientific">Herpetosiphon aurantiacus (strain ATCC 23779 / DSM 785 / 114-95)</name>
    <dbReference type="NCBI Taxonomy" id="316274"/>
    <lineage>
        <taxon>Bacteria</taxon>
        <taxon>Bacillati</taxon>
        <taxon>Chloroflexota</taxon>
        <taxon>Chloroflexia</taxon>
        <taxon>Herpetosiphonales</taxon>
        <taxon>Herpetosiphonaceae</taxon>
        <taxon>Herpetosiphon</taxon>
    </lineage>
</organism>
<dbReference type="PANTHER" id="PTHR37023">
    <property type="entry name" value="TRANSPOSASE"/>
    <property type="match status" value="1"/>
</dbReference>
<feature type="domain" description="Transposase IS801/IS1294" evidence="1">
    <location>
        <begin position="140"/>
        <end position="302"/>
    </location>
</feature>
<evidence type="ECO:0000313" key="3">
    <source>
        <dbReference type="EMBL" id="ABX04689.1"/>
    </source>
</evidence>
<dbReference type="KEGG" id="hau:Haur_2046"/>
<dbReference type="InterPro" id="IPR007069">
    <property type="entry name" value="Transposase_32"/>
</dbReference>
<evidence type="ECO:0000259" key="2">
    <source>
        <dbReference type="Pfam" id="PF14319"/>
    </source>
</evidence>
<dbReference type="AlphaFoldDB" id="A9AVJ8"/>
<gene>
    <name evidence="3" type="ordered locus">Haur_2046</name>
</gene>
<dbReference type="STRING" id="316274.Haur_2046"/>
<dbReference type="GO" id="GO:0003677">
    <property type="term" value="F:DNA binding"/>
    <property type="evidence" value="ECO:0007669"/>
    <property type="project" value="InterPro"/>
</dbReference>
<dbReference type="EMBL" id="CP000875">
    <property type="protein sequence ID" value="ABX04689.1"/>
    <property type="molecule type" value="Genomic_DNA"/>
</dbReference>
<dbReference type="GO" id="GO:0004803">
    <property type="term" value="F:transposase activity"/>
    <property type="evidence" value="ECO:0007669"/>
    <property type="project" value="InterPro"/>
</dbReference>
<evidence type="ECO:0000259" key="1">
    <source>
        <dbReference type="Pfam" id="PF04986"/>
    </source>
</evidence>
<dbReference type="PANTHER" id="PTHR37023:SF1">
    <property type="entry name" value="ISSOD25 TRANSPOSASE TNPA_ISSOD25"/>
    <property type="match status" value="1"/>
</dbReference>
<dbReference type="Pfam" id="PF14319">
    <property type="entry name" value="Zn_Tnp_IS91"/>
    <property type="match status" value="1"/>
</dbReference>
<reference evidence="3 4" key="1">
    <citation type="journal article" date="2011" name="Stand. Genomic Sci.">
        <title>Complete genome sequence of the filamentous gliding predatory bacterium Herpetosiphon aurantiacus type strain (114-95(T)).</title>
        <authorList>
            <person name="Kiss H."/>
            <person name="Nett M."/>
            <person name="Domin N."/>
            <person name="Martin K."/>
            <person name="Maresca J.A."/>
            <person name="Copeland A."/>
            <person name="Lapidus A."/>
            <person name="Lucas S."/>
            <person name="Berry K.W."/>
            <person name="Glavina Del Rio T."/>
            <person name="Dalin E."/>
            <person name="Tice H."/>
            <person name="Pitluck S."/>
            <person name="Richardson P."/>
            <person name="Bruce D."/>
            <person name="Goodwin L."/>
            <person name="Han C."/>
            <person name="Detter J.C."/>
            <person name="Schmutz J."/>
            <person name="Brettin T."/>
            <person name="Land M."/>
            <person name="Hauser L."/>
            <person name="Kyrpides N.C."/>
            <person name="Ivanova N."/>
            <person name="Goker M."/>
            <person name="Woyke T."/>
            <person name="Klenk H.P."/>
            <person name="Bryant D.A."/>
        </authorList>
    </citation>
    <scope>NUCLEOTIDE SEQUENCE [LARGE SCALE GENOMIC DNA]</scope>
    <source>
        <strain evidence="4">ATCC 23779 / DSM 785 / 114-95</strain>
    </source>
</reference>
<proteinExistence type="predicted"/>
<accession>A9AVJ8</accession>
<keyword evidence="4" id="KW-1185">Reference proteome</keyword>
<protein>
    <submittedName>
        <fullName evidence="3">Transposase</fullName>
    </submittedName>
</protein>